<protein>
    <submittedName>
        <fullName evidence="13">SusC/RagA family TonB-linked outer membrane protein</fullName>
    </submittedName>
</protein>
<dbReference type="SUPFAM" id="SSF56935">
    <property type="entry name" value="Porins"/>
    <property type="match status" value="1"/>
</dbReference>
<evidence type="ECO:0000256" key="6">
    <source>
        <dbReference type="ARBA" id="ARBA00023136"/>
    </source>
</evidence>
<gene>
    <name evidence="13" type="ORF">A4R26_26820</name>
</gene>
<dbReference type="Pfam" id="PF07715">
    <property type="entry name" value="Plug"/>
    <property type="match status" value="1"/>
</dbReference>
<dbReference type="OrthoDB" id="9768177at2"/>
<dbReference type="InterPro" id="IPR037066">
    <property type="entry name" value="Plug_dom_sf"/>
</dbReference>
<keyword evidence="3 8" id="KW-1134">Transmembrane beta strand</keyword>
<dbReference type="InterPro" id="IPR023996">
    <property type="entry name" value="TonB-dep_OMP_SusC/RagA"/>
</dbReference>
<keyword evidence="10" id="KW-0732">Signal</keyword>
<keyword evidence="2 8" id="KW-0813">Transport</keyword>
<evidence type="ECO:0000256" key="7">
    <source>
        <dbReference type="ARBA" id="ARBA00023237"/>
    </source>
</evidence>
<dbReference type="InterPro" id="IPR012910">
    <property type="entry name" value="Plug_dom"/>
</dbReference>
<keyword evidence="4 8" id="KW-0812">Transmembrane</keyword>
<comment type="subcellular location">
    <subcellularLocation>
        <location evidence="1 8">Cell outer membrane</location>
        <topology evidence="1 8">Multi-pass membrane protein</topology>
    </subcellularLocation>
</comment>
<dbReference type="InterPro" id="IPR008969">
    <property type="entry name" value="CarboxyPept-like_regulatory"/>
</dbReference>
<evidence type="ECO:0000313" key="13">
    <source>
        <dbReference type="EMBL" id="OQP56125.1"/>
    </source>
</evidence>
<sequence>MKKQFYFVGRLCLLSLLALFISGLAFSQDRTISGKVTDSKDGAPLPGVSVLIKGQTKGASTDMDGNFTISVTPGTTLIFTHTGYESHQVTVGQEETLNVQLELSKGSMSEVVVIGYGTVKKRDLTGSVGSVKASQLQERPAASVNEALSGRIAGVQVTTNSGRPGGQTRIRVRGFSSINSSNNPLYVVDGVYIPIGNQTLNSNSIDYINPNDIASVEVLKDASGTAIYGARGANGVVLITTKRGTNGPAKVTYDGNFSVPTLGPKRVHMLNAQQYLDLEELAYDNIKVYDPAGWAAGNYSSVVDPRVKRQSLPNLFDANGKPFYNTDWLKESLQHKLSQNHQLGVTGGSNGNLYGLFLGYRDDNGLLLNSYLKRYSARFVLDLKPKEWLRIGGSVSYNNQEENLVDQGTGGLNSVRMITEAFPFMPVKFADGSWGDNFLYPGAEGGSNPVHIMTDRKYLVNVQNMLGHSYVNILLGKGFDIKSQVGVSIVQRQENQFSSRTLHNISMDQNGTASIFDNREIYWSSETFLNYTKDINEDHTVTGLVGLSWQGTNYASVNASAQNFSTDFFQYYNLGQGSVQNASSSSKSNFAFNSYFGRVNYGYQQKYLVTFTGRIDGSSKFGDNHKFAFFPSAAVAWNASNEEFLKSSSVVSHLKLRVSHGLTGNSEIAPYSSDPLLGSYTAIFNNARFSGVGSSRLGNPDLKWEKTAQTDAGLELGLLENRISFEADYYYRKTTDMLLETPLPRSTGYPSITKNVGSMENKGIELTLHTVNIKTQDFSWSTTFNISLNRNKVLALATPAPIFSGNPNFLSNTGIIKVGEPVGSFWGLVRLGVWTDAERAEAAKYTSYRGGKPILPGDLKYLDVNGDYAINDLDRVIIGNGNPDGWGSFNNSFKYKNFDLLIEIGYMYGNDVLNQTKHSGEDRTGIANSFSSVLDYYQPGKNNDNTMIATIRDTRAGYVTNVDTRWVEDGSFIRGKNLLLGYNVPASMLNTLRLSRLRVTASVQNFFLRTKFSGNDPEVTTYSNAFAQGQTFFDYPKPTTYMLGISVGL</sequence>
<dbReference type="Pfam" id="PF00593">
    <property type="entry name" value="TonB_dep_Rec_b-barrel"/>
    <property type="match status" value="1"/>
</dbReference>
<dbReference type="FunFam" id="2.170.130.10:FF:000008">
    <property type="entry name" value="SusC/RagA family TonB-linked outer membrane protein"/>
    <property type="match status" value="1"/>
</dbReference>
<dbReference type="NCBIfam" id="TIGR04056">
    <property type="entry name" value="OMP_RagA_SusC"/>
    <property type="match status" value="1"/>
</dbReference>
<comment type="caution">
    <text evidence="13">The sequence shown here is derived from an EMBL/GenBank/DDBJ whole genome shotgun (WGS) entry which is preliminary data.</text>
</comment>
<accession>A0A1V9FCM8</accession>
<keyword evidence="5 9" id="KW-0798">TonB box</keyword>
<dbReference type="PROSITE" id="PS52016">
    <property type="entry name" value="TONB_DEPENDENT_REC_3"/>
    <property type="match status" value="1"/>
</dbReference>
<evidence type="ECO:0000313" key="14">
    <source>
        <dbReference type="Proteomes" id="UP000192276"/>
    </source>
</evidence>
<evidence type="ECO:0000259" key="12">
    <source>
        <dbReference type="Pfam" id="PF07715"/>
    </source>
</evidence>
<evidence type="ECO:0000256" key="10">
    <source>
        <dbReference type="SAM" id="SignalP"/>
    </source>
</evidence>
<dbReference type="NCBIfam" id="TIGR04057">
    <property type="entry name" value="SusC_RagA_signa"/>
    <property type="match status" value="1"/>
</dbReference>
<comment type="similarity">
    <text evidence="8 9">Belongs to the TonB-dependent receptor family.</text>
</comment>
<name>A0A1V9FCM8_9BACT</name>
<evidence type="ECO:0000259" key="11">
    <source>
        <dbReference type="Pfam" id="PF00593"/>
    </source>
</evidence>
<dbReference type="RefSeq" id="WP_081169124.1">
    <property type="nucleotide sequence ID" value="NZ_LWBP01000204.1"/>
</dbReference>
<dbReference type="AlphaFoldDB" id="A0A1V9FCM8"/>
<feature type="domain" description="TonB-dependent receptor plug" evidence="12">
    <location>
        <begin position="120"/>
        <end position="236"/>
    </location>
</feature>
<dbReference type="Gene3D" id="2.170.130.10">
    <property type="entry name" value="TonB-dependent receptor, plug domain"/>
    <property type="match status" value="1"/>
</dbReference>
<evidence type="ECO:0000256" key="4">
    <source>
        <dbReference type="ARBA" id="ARBA00022692"/>
    </source>
</evidence>
<dbReference type="Gene3D" id="2.60.40.1120">
    <property type="entry name" value="Carboxypeptidase-like, regulatory domain"/>
    <property type="match status" value="1"/>
</dbReference>
<proteinExistence type="inferred from homology"/>
<keyword evidence="6 8" id="KW-0472">Membrane</keyword>
<dbReference type="STRING" id="550983.A4R26_26820"/>
<keyword evidence="7 8" id="KW-0998">Cell outer membrane</keyword>
<feature type="chain" id="PRO_5012935438" evidence="10">
    <location>
        <begin position="28"/>
        <end position="1049"/>
    </location>
</feature>
<evidence type="ECO:0000256" key="9">
    <source>
        <dbReference type="RuleBase" id="RU003357"/>
    </source>
</evidence>
<feature type="signal peptide" evidence="10">
    <location>
        <begin position="1"/>
        <end position="27"/>
    </location>
</feature>
<evidence type="ECO:0000256" key="1">
    <source>
        <dbReference type="ARBA" id="ARBA00004571"/>
    </source>
</evidence>
<evidence type="ECO:0000256" key="3">
    <source>
        <dbReference type="ARBA" id="ARBA00022452"/>
    </source>
</evidence>
<dbReference type="InterPro" id="IPR036942">
    <property type="entry name" value="Beta-barrel_TonB_sf"/>
</dbReference>
<dbReference type="SUPFAM" id="SSF49464">
    <property type="entry name" value="Carboxypeptidase regulatory domain-like"/>
    <property type="match status" value="1"/>
</dbReference>
<dbReference type="GO" id="GO:0009279">
    <property type="term" value="C:cell outer membrane"/>
    <property type="evidence" value="ECO:0007669"/>
    <property type="project" value="UniProtKB-SubCell"/>
</dbReference>
<dbReference type="Pfam" id="PF13715">
    <property type="entry name" value="CarbopepD_reg_2"/>
    <property type="match status" value="1"/>
</dbReference>
<organism evidence="13 14">
    <name type="scientific">Niastella populi</name>
    <dbReference type="NCBI Taxonomy" id="550983"/>
    <lineage>
        <taxon>Bacteria</taxon>
        <taxon>Pseudomonadati</taxon>
        <taxon>Bacteroidota</taxon>
        <taxon>Chitinophagia</taxon>
        <taxon>Chitinophagales</taxon>
        <taxon>Chitinophagaceae</taxon>
        <taxon>Niastella</taxon>
    </lineage>
</organism>
<dbReference type="Proteomes" id="UP000192276">
    <property type="component" value="Unassembled WGS sequence"/>
</dbReference>
<dbReference type="InterPro" id="IPR039426">
    <property type="entry name" value="TonB-dep_rcpt-like"/>
</dbReference>
<dbReference type="InterPro" id="IPR000531">
    <property type="entry name" value="Beta-barrel_TonB"/>
</dbReference>
<keyword evidence="14" id="KW-1185">Reference proteome</keyword>
<reference evidence="14" key="1">
    <citation type="submission" date="2016-04" db="EMBL/GenBank/DDBJ databases">
        <authorList>
            <person name="Chen L."/>
            <person name="Zhuang W."/>
            <person name="Wang G."/>
        </authorList>
    </citation>
    <scope>NUCLEOTIDE SEQUENCE [LARGE SCALE GENOMIC DNA]</scope>
    <source>
        <strain evidence="14">208</strain>
    </source>
</reference>
<evidence type="ECO:0000256" key="2">
    <source>
        <dbReference type="ARBA" id="ARBA00022448"/>
    </source>
</evidence>
<dbReference type="Gene3D" id="2.40.170.20">
    <property type="entry name" value="TonB-dependent receptor, beta-barrel domain"/>
    <property type="match status" value="1"/>
</dbReference>
<evidence type="ECO:0000256" key="8">
    <source>
        <dbReference type="PROSITE-ProRule" id="PRU01360"/>
    </source>
</evidence>
<dbReference type="InterPro" id="IPR023997">
    <property type="entry name" value="TonB-dep_OMP_SusC/RagA_CS"/>
</dbReference>
<feature type="domain" description="TonB-dependent receptor-like beta-barrel" evidence="11">
    <location>
        <begin position="463"/>
        <end position="807"/>
    </location>
</feature>
<evidence type="ECO:0000256" key="5">
    <source>
        <dbReference type="ARBA" id="ARBA00023077"/>
    </source>
</evidence>
<dbReference type="EMBL" id="LWBP01000204">
    <property type="protein sequence ID" value="OQP56125.1"/>
    <property type="molecule type" value="Genomic_DNA"/>
</dbReference>